<dbReference type="PANTHER" id="PTHR35805">
    <property type="entry name" value="ASPARTATE CARBAMOYLTRANSFERASE REGULATORY CHAIN"/>
    <property type="match status" value="1"/>
</dbReference>
<reference evidence="10 11" key="1">
    <citation type="submission" date="2016-10" db="EMBL/GenBank/DDBJ databases">
        <authorList>
            <person name="Varghese N."/>
            <person name="Submissions S."/>
        </authorList>
    </citation>
    <scope>NUCLEOTIDE SEQUENCE [LARGE SCALE GENOMIC DNA]</scope>
    <source>
        <strain evidence="10 11">DSM 1361</strain>
    </source>
</reference>
<keyword evidence="6 7" id="KW-0665">Pyrimidine biosynthesis</keyword>
<evidence type="ECO:0000259" key="9">
    <source>
        <dbReference type="Pfam" id="PF02748"/>
    </source>
</evidence>
<gene>
    <name evidence="7" type="primary">pyrI</name>
    <name evidence="10" type="ORF">SAMN02910344_00134</name>
</gene>
<evidence type="ECO:0000259" key="8">
    <source>
        <dbReference type="Pfam" id="PF01948"/>
    </source>
</evidence>
<comment type="function">
    <text evidence="1 7">Involved in allosteric regulation of aspartate carbamoyltransferase.</text>
</comment>
<feature type="binding site" evidence="7">
    <location>
        <position position="114"/>
    </location>
    <ligand>
        <name>Zn(2+)</name>
        <dbReference type="ChEBI" id="CHEBI:29105"/>
    </ligand>
</feature>
<evidence type="ECO:0000313" key="10">
    <source>
        <dbReference type="EMBL" id="SFP00271.1"/>
    </source>
</evidence>
<dbReference type="GO" id="GO:0046872">
    <property type="term" value="F:metal ion binding"/>
    <property type="evidence" value="ECO:0007669"/>
    <property type="project" value="UniProtKB-KW"/>
</dbReference>
<dbReference type="InterPro" id="IPR036792">
    <property type="entry name" value="Asp_carbatrfase_reg_C_sf"/>
</dbReference>
<feature type="binding site" evidence="7">
    <location>
        <position position="109"/>
    </location>
    <ligand>
        <name>Zn(2+)</name>
        <dbReference type="ChEBI" id="CHEBI:29105"/>
    </ligand>
</feature>
<dbReference type="Pfam" id="PF01948">
    <property type="entry name" value="PyrI"/>
    <property type="match status" value="1"/>
</dbReference>
<proteinExistence type="inferred from homology"/>
<dbReference type="HAMAP" id="MF_00002">
    <property type="entry name" value="Asp_carb_tr_reg"/>
    <property type="match status" value="1"/>
</dbReference>
<sequence>MTEKEQLQVEAIKNGTVIDHIPAGQALNILKHFHILDNNDRITVGFNLPSKANGHKDLIKVENVRFTEEQANQLSIFAPNATVNIIEDYKVVNKRNIDLPESVTAVFKCPNSNCITNVEKTAVTNFKVINKNGKIQLKCRFCEKVFNKEIVTDNI</sequence>
<protein>
    <recommendedName>
        <fullName evidence="3 7">Aspartate carbamoyltransferase regulatory chain</fullName>
    </recommendedName>
</protein>
<dbReference type="PANTHER" id="PTHR35805:SF1">
    <property type="entry name" value="ASPARTATE CARBAMOYLTRANSFERASE REGULATORY CHAIN"/>
    <property type="match status" value="1"/>
</dbReference>
<keyword evidence="5 7" id="KW-0862">Zinc</keyword>
<evidence type="ECO:0000256" key="1">
    <source>
        <dbReference type="ARBA" id="ARBA00002565"/>
    </source>
</evidence>
<dbReference type="Gene3D" id="2.30.30.20">
    <property type="entry name" value="Aspartate carbamoyltransferase regulatory subunit, C-terminal domain"/>
    <property type="match status" value="1"/>
</dbReference>
<evidence type="ECO:0000256" key="2">
    <source>
        <dbReference type="ARBA" id="ARBA00010498"/>
    </source>
</evidence>
<dbReference type="GO" id="GO:0006207">
    <property type="term" value="P:'de novo' pyrimidine nucleobase biosynthetic process"/>
    <property type="evidence" value="ECO:0007669"/>
    <property type="project" value="InterPro"/>
</dbReference>
<feature type="domain" description="Aspartate carbamoyltransferase regulatory subunit N-terminal" evidence="8">
    <location>
        <begin position="7"/>
        <end position="97"/>
    </location>
</feature>
<organism evidence="10 11">
    <name type="scientific">Ruminobacter amylophilus</name>
    <dbReference type="NCBI Taxonomy" id="867"/>
    <lineage>
        <taxon>Bacteria</taxon>
        <taxon>Pseudomonadati</taxon>
        <taxon>Pseudomonadota</taxon>
        <taxon>Gammaproteobacteria</taxon>
        <taxon>Aeromonadales</taxon>
        <taxon>Succinivibrionaceae</taxon>
        <taxon>Ruminobacter</taxon>
    </lineage>
</organism>
<dbReference type="Pfam" id="PF02748">
    <property type="entry name" value="PyrI_C"/>
    <property type="match status" value="1"/>
</dbReference>
<dbReference type="OrthoDB" id="5599321at2"/>
<evidence type="ECO:0000256" key="6">
    <source>
        <dbReference type="ARBA" id="ARBA00022975"/>
    </source>
</evidence>
<comment type="similarity">
    <text evidence="2 7">Belongs to the PyrI family.</text>
</comment>
<keyword evidence="4 7" id="KW-0479">Metal-binding</keyword>
<keyword evidence="11" id="KW-1185">Reference proteome</keyword>
<feature type="binding site" evidence="7">
    <location>
        <position position="139"/>
    </location>
    <ligand>
        <name>Zn(2+)</name>
        <dbReference type="ChEBI" id="CHEBI:29105"/>
    </ligand>
</feature>
<dbReference type="AlphaFoldDB" id="A0A662ZFW6"/>
<comment type="cofactor">
    <cofactor evidence="7">
        <name>Zn(2+)</name>
        <dbReference type="ChEBI" id="CHEBI:29105"/>
    </cofactor>
    <text evidence="7">Binds 1 zinc ion per subunit.</text>
</comment>
<feature type="domain" description="Aspartate carbamoyltransferase regulatory subunit C-terminal" evidence="9">
    <location>
        <begin position="103"/>
        <end position="151"/>
    </location>
</feature>
<dbReference type="InterPro" id="IPR020542">
    <property type="entry name" value="Asp_carbamoyltrfase_reg_C"/>
</dbReference>
<evidence type="ECO:0000256" key="4">
    <source>
        <dbReference type="ARBA" id="ARBA00022723"/>
    </source>
</evidence>
<evidence type="ECO:0000256" key="7">
    <source>
        <dbReference type="HAMAP-Rule" id="MF_00002"/>
    </source>
</evidence>
<dbReference type="InterPro" id="IPR020545">
    <property type="entry name" value="Asp_carbamoyltransf_reg_N"/>
</dbReference>
<dbReference type="RefSeq" id="WP_031579755.1">
    <property type="nucleotide sequence ID" value="NZ_FOXF01000002.1"/>
</dbReference>
<dbReference type="Gene3D" id="3.30.70.140">
    <property type="entry name" value="Aspartate carbamoyltransferase regulatory subunit, N-terminal domain"/>
    <property type="match status" value="1"/>
</dbReference>
<dbReference type="NCBIfam" id="TIGR00240">
    <property type="entry name" value="ATCase_reg"/>
    <property type="match status" value="1"/>
</dbReference>
<dbReference type="Proteomes" id="UP000243745">
    <property type="component" value="Unassembled WGS sequence"/>
</dbReference>
<accession>A0A662ZFW6</accession>
<feature type="binding site" evidence="7">
    <location>
        <position position="142"/>
    </location>
    <ligand>
        <name>Zn(2+)</name>
        <dbReference type="ChEBI" id="CHEBI:29105"/>
    </ligand>
</feature>
<comment type="subunit">
    <text evidence="7">Contains catalytic and regulatory chains.</text>
</comment>
<dbReference type="InterPro" id="IPR002801">
    <property type="entry name" value="Asp_carbamoylTrfase_reg"/>
</dbReference>
<evidence type="ECO:0000256" key="3">
    <source>
        <dbReference type="ARBA" id="ARBA00021764"/>
    </source>
</evidence>
<evidence type="ECO:0000313" key="11">
    <source>
        <dbReference type="Proteomes" id="UP000243745"/>
    </source>
</evidence>
<name>A0A662ZFW6_9GAMM</name>
<dbReference type="SUPFAM" id="SSF54893">
    <property type="entry name" value="Aspartate carbamoyltransferase, Regulatory-chain, N-terminal domain"/>
    <property type="match status" value="1"/>
</dbReference>
<dbReference type="InterPro" id="IPR036793">
    <property type="entry name" value="Asp_carbatrfase_reg_N_sf"/>
</dbReference>
<dbReference type="GO" id="GO:0009347">
    <property type="term" value="C:aspartate carbamoyltransferase complex"/>
    <property type="evidence" value="ECO:0007669"/>
    <property type="project" value="InterPro"/>
</dbReference>
<dbReference type="GO" id="GO:0006221">
    <property type="term" value="P:pyrimidine nucleotide biosynthetic process"/>
    <property type="evidence" value="ECO:0007669"/>
    <property type="project" value="UniProtKB-UniRule"/>
</dbReference>
<dbReference type="GO" id="GO:0016740">
    <property type="term" value="F:transferase activity"/>
    <property type="evidence" value="ECO:0007669"/>
    <property type="project" value="UniProtKB-KW"/>
</dbReference>
<dbReference type="SUPFAM" id="SSF57825">
    <property type="entry name" value="Aspartate carbamoyltransferase, Regulatory-chain, C-terminal domain"/>
    <property type="match status" value="1"/>
</dbReference>
<dbReference type="EMBL" id="FOXF01000002">
    <property type="protein sequence ID" value="SFP00271.1"/>
    <property type="molecule type" value="Genomic_DNA"/>
</dbReference>
<keyword evidence="10" id="KW-0808">Transferase</keyword>
<evidence type="ECO:0000256" key="5">
    <source>
        <dbReference type="ARBA" id="ARBA00022833"/>
    </source>
</evidence>